<evidence type="ECO:0000256" key="2">
    <source>
        <dbReference type="ARBA" id="ARBA00009865"/>
    </source>
</evidence>
<dbReference type="Pfam" id="PF07679">
    <property type="entry name" value="I-set"/>
    <property type="match status" value="1"/>
</dbReference>
<keyword evidence="6" id="KW-0732">Signal</keyword>
<dbReference type="Gene3D" id="2.115.10.20">
    <property type="entry name" value="Glycosyl hydrolase domain, family 43"/>
    <property type="match status" value="1"/>
</dbReference>
<accession>A0ABN2IXU1</accession>
<dbReference type="InterPro" id="IPR013098">
    <property type="entry name" value="Ig_I-set"/>
</dbReference>
<keyword evidence="4 5" id="KW-0326">Glycosidase</keyword>
<dbReference type="SUPFAM" id="SSF75005">
    <property type="entry name" value="Arabinanase/levansucrase/invertase"/>
    <property type="match status" value="1"/>
</dbReference>
<dbReference type="RefSeq" id="WP_344245853.1">
    <property type="nucleotide sequence ID" value="NZ_BAAAPM010000003.1"/>
</dbReference>
<dbReference type="Proteomes" id="UP001501138">
    <property type="component" value="Unassembled WGS sequence"/>
</dbReference>
<feature type="signal peptide" evidence="6">
    <location>
        <begin position="1"/>
        <end position="28"/>
    </location>
</feature>
<evidence type="ECO:0000259" key="7">
    <source>
        <dbReference type="Pfam" id="PF07679"/>
    </source>
</evidence>
<feature type="chain" id="PRO_5046019762" description="Immunoglobulin I-set domain-containing protein" evidence="6">
    <location>
        <begin position="29"/>
        <end position="501"/>
    </location>
</feature>
<feature type="domain" description="Immunoglobulin I-set" evidence="7">
    <location>
        <begin position="398"/>
        <end position="487"/>
    </location>
</feature>
<evidence type="ECO:0000256" key="4">
    <source>
        <dbReference type="ARBA" id="ARBA00023295"/>
    </source>
</evidence>
<evidence type="ECO:0000313" key="9">
    <source>
        <dbReference type="Proteomes" id="UP001501138"/>
    </source>
</evidence>
<evidence type="ECO:0000256" key="1">
    <source>
        <dbReference type="ARBA" id="ARBA00004834"/>
    </source>
</evidence>
<evidence type="ECO:0000313" key="8">
    <source>
        <dbReference type="EMBL" id="GAA1713927.1"/>
    </source>
</evidence>
<sequence length="501" mass="52673">MHSSTTRRAAAVVAGALALALAVPTAAAVAGTTATTGATSGTIDRAAAALAGGGVSTLADLRRPDVRPDALPTGGLSVTGETAPIHDPALIIDDDGTWRVYSTGLVNRENGGTIQMWSSHDEGVTWANDGTVWDEIPAWIDERFAGPDGQGTLPDNLWAPEVYEHDGTYYLYYSASRFGTNTSVTALATNTTLDPEDPDFEWVDQGPVISSPNEIAGGKTFNAIDAGIVEGEDGTPYMAIGSYWYGIFLVELEWPSGTLADGALQNATHLVDRMMAGNPVEAPYIAEHDGWYYMYVSFDACCQGLDSTYKVAVGRSRDVTGPYLDADGRDMVDGGGTIILQSHGSVVGPGGQSVSDGVVAFHYYDASNAAAPGFPTLGLQRLAWEDGWPVVDQTAAAPTVTAAPDDLTVRANRRASFEVEVSGTPVPVVTWEVSADGGTTWTTASARATRAADGTATWTIKHARRDQDGLQVRAVVANAHGTVRTDAATLDVTRPDHGHAR</sequence>
<comment type="caution">
    <text evidence="8">The sequence shown here is derived from an EMBL/GenBank/DDBJ whole genome shotgun (WGS) entry which is preliminary data.</text>
</comment>
<dbReference type="InterPro" id="IPR013783">
    <property type="entry name" value="Ig-like_fold"/>
</dbReference>
<comment type="similarity">
    <text evidence="2 5">Belongs to the glycosyl hydrolase 43 family.</text>
</comment>
<gene>
    <name evidence="8" type="ORF">GCM10009809_07670</name>
</gene>
<dbReference type="SUPFAM" id="SSF48726">
    <property type="entry name" value="Immunoglobulin"/>
    <property type="match status" value="1"/>
</dbReference>
<dbReference type="CDD" id="cd08998">
    <property type="entry name" value="GH43_Arb43a-like"/>
    <property type="match status" value="1"/>
</dbReference>
<dbReference type="Gene3D" id="2.60.40.10">
    <property type="entry name" value="Immunoglobulins"/>
    <property type="match status" value="1"/>
</dbReference>
<proteinExistence type="inferred from homology"/>
<comment type="pathway">
    <text evidence="1">Glycan metabolism; L-arabinan degradation.</text>
</comment>
<dbReference type="Pfam" id="PF04616">
    <property type="entry name" value="Glyco_hydro_43"/>
    <property type="match status" value="1"/>
</dbReference>
<reference evidence="8 9" key="1">
    <citation type="journal article" date="2019" name="Int. J. Syst. Evol. Microbiol.">
        <title>The Global Catalogue of Microorganisms (GCM) 10K type strain sequencing project: providing services to taxonomists for standard genome sequencing and annotation.</title>
        <authorList>
            <consortium name="The Broad Institute Genomics Platform"/>
            <consortium name="The Broad Institute Genome Sequencing Center for Infectious Disease"/>
            <person name="Wu L."/>
            <person name="Ma J."/>
        </authorList>
    </citation>
    <scope>NUCLEOTIDE SEQUENCE [LARGE SCALE GENOMIC DNA]</scope>
    <source>
        <strain evidence="8 9">JCM 15589</strain>
    </source>
</reference>
<evidence type="ECO:0000256" key="5">
    <source>
        <dbReference type="RuleBase" id="RU361187"/>
    </source>
</evidence>
<dbReference type="PANTHER" id="PTHR43301">
    <property type="entry name" value="ARABINAN ENDO-1,5-ALPHA-L-ARABINOSIDASE"/>
    <property type="match status" value="1"/>
</dbReference>
<organism evidence="8 9">
    <name type="scientific">Isoptericola hypogeus</name>
    <dbReference type="NCBI Taxonomy" id="300179"/>
    <lineage>
        <taxon>Bacteria</taxon>
        <taxon>Bacillati</taxon>
        <taxon>Actinomycetota</taxon>
        <taxon>Actinomycetes</taxon>
        <taxon>Micrococcales</taxon>
        <taxon>Promicromonosporaceae</taxon>
        <taxon>Isoptericola</taxon>
    </lineage>
</organism>
<name>A0ABN2IXU1_9MICO</name>
<dbReference type="EMBL" id="BAAAPM010000003">
    <property type="protein sequence ID" value="GAA1713927.1"/>
    <property type="molecule type" value="Genomic_DNA"/>
</dbReference>
<keyword evidence="3 5" id="KW-0378">Hydrolase</keyword>
<dbReference type="InterPro" id="IPR006710">
    <property type="entry name" value="Glyco_hydro_43"/>
</dbReference>
<evidence type="ECO:0000256" key="3">
    <source>
        <dbReference type="ARBA" id="ARBA00022801"/>
    </source>
</evidence>
<evidence type="ECO:0000256" key="6">
    <source>
        <dbReference type="SAM" id="SignalP"/>
    </source>
</evidence>
<dbReference type="InterPro" id="IPR036179">
    <property type="entry name" value="Ig-like_dom_sf"/>
</dbReference>
<dbReference type="InterPro" id="IPR050727">
    <property type="entry name" value="GH43_arabinanases"/>
</dbReference>
<protein>
    <recommendedName>
        <fullName evidence="7">Immunoglobulin I-set domain-containing protein</fullName>
    </recommendedName>
</protein>
<keyword evidence="9" id="KW-1185">Reference proteome</keyword>
<dbReference type="InterPro" id="IPR023296">
    <property type="entry name" value="Glyco_hydro_beta-prop_sf"/>
</dbReference>
<dbReference type="PANTHER" id="PTHR43301:SF3">
    <property type="entry name" value="ARABINAN ENDO-1,5-ALPHA-L-ARABINOSIDASE A-RELATED"/>
    <property type="match status" value="1"/>
</dbReference>